<evidence type="ECO:0000256" key="5">
    <source>
        <dbReference type="ARBA" id="ARBA00015175"/>
    </source>
</evidence>
<evidence type="ECO:0000313" key="18">
    <source>
        <dbReference type="EMBL" id="KAF0880587.1"/>
    </source>
</evidence>
<evidence type="ECO:0000256" key="9">
    <source>
        <dbReference type="ARBA" id="ARBA00022792"/>
    </source>
</evidence>
<evidence type="ECO:0000256" key="4">
    <source>
        <dbReference type="ARBA" id="ARBA00011533"/>
    </source>
</evidence>
<feature type="non-terminal residue" evidence="18">
    <location>
        <position position="214"/>
    </location>
</feature>
<comment type="subunit">
    <text evidence="4">Complex I is composed of 45 different subunits.</text>
</comment>
<dbReference type="Pfam" id="PF09781">
    <property type="entry name" value="NDUF_B5"/>
    <property type="match status" value="1"/>
</dbReference>
<evidence type="ECO:0000256" key="15">
    <source>
        <dbReference type="ARBA" id="ARBA00032395"/>
    </source>
</evidence>
<keyword evidence="14 17" id="KW-0472">Membrane</keyword>
<keyword evidence="6" id="KW-0813">Transport</keyword>
<organism evidence="18 19">
    <name type="scientific">Crocuta crocuta</name>
    <name type="common">Spotted hyena</name>
    <dbReference type="NCBI Taxonomy" id="9678"/>
    <lineage>
        <taxon>Eukaryota</taxon>
        <taxon>Metazoa</taxon>
        <taxon>Chordata</taxon>
        <taxon>Craniata</taxon>
        <taxon>Vertebrata</taxon>
        <taxon>Euteleostomi</taxon>
        <taxon>Mammalia</taxon>
        <taxon>Eutheria</taxon>
        <taxon>Laurasiatheria</taxon>
        <taxon>Carnivora</taxon>
        <taxon>Feliformia</taxon>
        <taxon>Hyaenidae</taxon>
        <taxon>Crocuta</taxon>
    </lineage>
</organism>
<evidence type="ECO:0000256" key="14">
    <source>
        <dbReference type="ARBA" id="ARBA00023136"/>
    </source>
</evidence>
<keyword evidence="12 17" id="KW-1133">Transmembrane helix</keyword>
<reference evidence="18 19" key="1">
    <citation type="submission" date="2019-11" db="EMBL/GenBank/DDBJ databases">
        <authorList>
            <person name="Yang C."/>
            <person name="Li F."/>
        </authorList>
    </citation>
    <scope>NUCLEOTIDE SEQUENCE [LARGE SCALE GENOMIC DNA]</scope>
    <source>
        <strain evidence="18">KB4526</strain>
        <tissue evidence="18">Muscle</tissue>
    </source>
</reference>
<evidence type="ECO:0000256" key="12">
    <source>
        <dbReference type="ARBA" id="ARBA00022989"/>
    </source>
</evidence>
<dbReference type="Proteomes" id="UP000475037">
    <property type="component" value="Unassembled WGS sequence"/>
</dbReference>
<name>A0A6G1AYH4_CROCR</name>
<feature type="transmembrane region" description="Helical" evidence="17">
    <location>
        <begin position="15"/>
        <end position="35"/>
    </location>
</feature>
<evidence type="ECO:0000313" key="19">
    <source>
        <dbReference type="Proteomes" id="UP000475037"/>
    </source>
</evidence>
<keyword evidence="11" id="KW-0249">Electron transport</keyword>
<evidence type="ECO:0000256" key="13">
    <source>
        <dbReference type="ARBA" id="ARBA00023128"/>
    </source>
</evidence>
<evidence type="ECO:0000256" key="16">
    <source>
        <dbReference type="ARBA" id="ARBA00032550"/>
    </source>
</evidence>
<feature type="non-terminal residue" evidence="18">
    <location>
        <position position="1"/>
    </location>
</feature>
<evidence type="ECO:0000256" key="2">
    <source>
        <dbReference type="ARBA" id="ARBA00004298"/>
    </source>
</evidence>
<dbReference type="GO" id="GO:0005743">
    <property type="term" value="C:mitochondrial inner membrane"/>
    <property type="evidence" value="ECO:0007669"/>
    <property type="project" value="UniProtKB-SubCell"/>
</dbReference>
<evidence type="ECO:0000256" key="1">
    <source>
        <dbReference type="ARBA" id="ARBA00003195"/>
    </source>
</evidence>
<comment type="function">
    <text evidence="1">Accessory subunit of the mitochondrial membrane respiratory chain NADH dehydrogenase (Complex I), that is believed not to be involved in catalysis. Complex I functions in the transfer of electrons from NADH to the respiratory chain. The immediate electron acceptor for the enzyme is believed to be ubiquinone.</text>
</comment>
<evidence type="ECO:0000256" key="3">
    <source>
        <dbReference type="ARBA" id="ARBA00007152"/>
    </source>
</evidence>
<keyword evidence="19" id="KW-1185">Reference proteome</keyword>
<evidence type="ECO:0000256" key="6">
    <source>
        <dbReference type="ARBA" id="ARBA00022448"/>
    </source>
</evidence>
<comment type="caution">
    <text evidence="18">The sequence shown here is derived from an EMBL/GenBank/DDBJ whole genome shotgun (WGS) entry which is preliminary data.</text>
</comment>
<keyword evidence="13" id="KW-0496">Mitochondrion</keyword>
<evidence type="ECO:0000256" key="11">
    <source>
        <dbReference type="ARBA" id="ARBA00022982"/>
    </source>
</evidence>
<gene>
    <name evidence="18" type="primary">Ndufb5_0</name>
    <name evidence="18" type="ORF">FOF47_R16586</name>
</gene>
<evidence type="ECO:0000256" key="8">
    <source>
        <dbReference type="ARBA" id="ARBA00022692"/>
    </source>
</evidence>
<accession>A0A6G1AYH4</accession>
<evidence type="ECO:0000256" key="10">
    <source>
        <dbReference type="ARBA" id="ARBA00022946"/>
    </source>
</evidence>
<dbReference type="InterPro" id="IPR019173">
    <property type="entry name" value="NADH_UbQ_OxRdtase_B5_su"/>
</dbReference>
<keyword evidence="8 17" id="KW-0812">Transmembrane</keyword>
<dbReference type="EMBL" id="VOAJ01003109">
    <property type="protein sequence ID" value="KAF0880587.1"/>
    <property type="molecule type" value="Genomic_DNA"/>
</dbReference>
<feature type="transmembrane region" description="Helical" evidence="17">
    <location>
        <begin position="96"/>
        <end position="116"/>
    </location>
</feature>
<evidence type="ECO:0000256" key="7">
    <source>
        <dbReference type="ARBA" id="ARBA00022660"/>
    </source>
</evidence>
<evidence type="ECO:0000256" key="17">
    <source>
        <dbReference type="SAM" id="Phobius"/>
    </source>
</evidence>
<dbReference type="PANTHER" id="PTHR13178">
    <property type="entry name" value="NADH-UBIQUINONE OXIDOREDUCTASE SGDH SUBUNIT"/>
    <property type="match status" value="1"/>
</dbReference>
<proteinExistence type="inferred from homology"/>
<dbReference type="AlphaFoldDB" id="A0A6G1AYH4"/>
<keyword evidence="9" id="KW-0999">Mitochondrion inner membrane</keyword>
<comment type="similarity">
    <text evidence="3">Belongs to the complex I NDUFB5 subunit family.</text>
</comment>
<comment type="subcellular location">
    <subcellularLocation>
        <location evidence="2">Mitochondrion inner membrane</location>
        <topology evidence="2">Single-pass membrane protein</topology>
        <orientation evidence="2">Matrix side</orientation>
    </subcellularLocation>
</comment>
<sequence length="214" mass="24401">IYTFLIINHDVKLPVVAMVAVSLLQRASVTAVAALSRLLSLSRLPAWCSSVGAGFFNCGFRKTVVTVRHSRDRGKRLFIIKPSGSYDRHFLSLMKFYILLTGILVAIGITLVNIFIGEAKLAEIPEGYITEYWEYFKHTISRWISRTLFDDLEKNYEKEKPMAIPQIEAEKADLCLQEIETQRLMLERGDGPWYQYPTIDKVLIDLSPKATPDN</sequence>
<keyword evidence="10" id="KW-0809">Transit peptide</keyword>
<dbReference type="PANTHER" id="PTHR13178:SF0">
    <property type="entry name" value="NADH DEHYDROGENASE [UBIQUINONE] 1 BETA SUBCOMPLEX SUBUNIT 5, MITOCHONDRIAL"/>
    <property type="match status" value="1"/>
</dbReference>
<protein>
    <recommendedName>
        <fullName evidence="5">NADH dehydrogenase [ubiquinone] 1 beta subcomplex subunit 5, mitochondrial</fullName>
    </recommendedName>
    <alternativeName>
        <fullName evidence="16">Complex I-SGDH</fullName>
    </alternativeName>
    <alternativeName>
        <fullName evidence="15">NADH-ubiquinone oxidoreductase SGDH subunit</fullName>
    </alternativeName>
</protein>
<keyword evidence="7" id="KW-0679">Respiratory chain</keyword>